<feature type="domain" description="General secretion pathway GspH" evidence="12">
    <location>
        <begin position="49"/>
        <end position="160"/>
    </location>
</feature>
<feature type="transmembrane region" description="Helical" evidence="11">
    <location>
        <begin position="6"/>
        <end position="27"/>
    </location>
</feature>
<keyword evidence="8 11" id="KW-0472">Membrane</keyword>
<dbReference type="Proteomes" id="UP000018417">
    <property type="component" value="Unassembled WGS sequence"/>
</dbReference>
<dbReference type="RefSeq" id="WP_005055876.1">
    <property type="nucleotide sequence ID" value="NZ_KB849761.1"/>
</dbReference>
<protein>
    <recommendedName>
        <fullName evidence="2">Type II secretion system protein H</fullName>
    </recommendedName>
    <alternativeName>
        <fullName evidence="10">General secretion pathway protein H</fullName>
    </alternativeName>
</protein>
<dbReference type="InterPro" id="IPR022346">
    <property type="entry name" value="T2SS_GspH"/>
</dbReference>
<dbReference type="HOGENOM" id="CLU_084761_4_2_6"/>
<evidence type="ECO:0000259" key="12">
    <source>
        <dbReference type="Pfam" id="PF12019"/>
    </source>
</evidence>
<dbReference type="Gene3D" id="3.55.40.10">
    <property type="entry name" value="minor pseudopilin epsh domain"/>
    <property type="match status" value="1"/>
</dbReference>
<accession>N9DXT1</accession>
<evidence type="ECO:0000313" key="13">
    <source>
        <dbReference type="EMBL" id="ENW02742.1"/>
    </source>
</evidence>
<evidence type="ECO:0000313" key="14">
    <source>
        <dbReference type="Proteomes" id="UP000018417"/>
    </source>
</evidence>
<dbReference type="NCBIfam" id="TIGR02532">
    <property type="entry name" value="IV_pilin_GFxxxE"/>
    <property type="match status" value="1"/>
</dbReference>
<dbReference type="PATRIC" id="fig|1217649.3.peg.2837"/>
<comment type="similarity">
    <text evidence="9">Belongs to the GSP H family.</text>
</comment>
<gene>
    <name evidence="13" type="ORF">F934_02916</name>
</gene>
<dbReference type="GO" id="GO:0015628">
    <property type="term" value="P:protein secretion by the type II secretion system"/>
    <property type="evidence" value="ECO:0007669"/>
    <property type="project" value="InterPro"/>
</dbReference>
<dbReference type="OrthoDB" id="6120962at2"/>
<evidence type="ECO:0000256" key="8">
    <source>
        <dbReference type="ARBA" id="ARBA00023136"/>
    </source>
</evidence>
<dbReference type="Pfam" id="PF12019">
    <property type="entry name" value="GspH"/>
    <property type="match status" value="1"/>
</dbReference>
<keyword evidence="4" id="KW-0488">Methylation</keyword>
<comment type="caution">
    <text evidence="13">The sequence shown here is derived from an EMBL/GenBank/DDBJ whole genome shotgun (WGS) entry which is preliminary data.</text>
</comment>
<keyword evidence="5" id="KW-0997">Cell inner membrane</keyword>
<name>N9DXT1_9GAMM</name>
<dbReference type="GO" id="GO:0015627">
    <property type="term" value="C:type II protein secretion system complex"/>
    <property type="evidence" value="ECO:0007669"/>
    <property type="project" value="InterPro"/>
</dbReference>
<organism evidence="13 14">
    <name type="scientific">Acinetobacter beijerinckii ANC 3835</name>
    <dbReference type="NCBI Taxonomy" id="1217649"/>
    <lineage>
        <taxon>Bacteria</taxon>
        <taxon>Pseudomonadati</taxon>
        <taxon>Pseudomonadota</taxon>
        <taxon>Gammaproteobacteria</taxon>
        <taxon>Moraxellales</taxon>
        <taxon>Moraxellaceae</taxon>
        <taxon>Acinetobacter</taxon>
    </lineage>
</organism>
<dbReference type="GO" id="GO:0005886">
    <property type="term" value="C:plasma membrane"/>
    <property type="evidence" value="ECO:0007669"/>
    <property type="project" value="UniProtKB-SubCell"/>
</dbReference>
<evidence type="ECO:0000256" key="4">
    <source>
        <dbReference type="ARBA" id="ARBA00022481"/>
    </source>
</evidence>
<dbReference type="InterPro" id="IPR045584">
    <property type="entry name" value="Pilin-like"/>
</dbReference>
<keyword evidence="6 11" id="KW-0812">Transmembrane</keyword>
<dbReference type="InterPro" id="IPR012902">
    <property type="entry name" value="N_methyl_site"/>
</dbReference>
<evidence type="ECO:0000256" key="7">
    <source>
        <dbReference type="ARBA" id="ARBA00022989"/>
    </source>
</evidence>
<dbReference type="SUPFAM" id="SSF54523">
    <property type="entry name" value="Pili subunits"/>
    <property type="match status" value="1"/>
</dbReference>
<evidence type="ECO:0000256" key="2">
    <source>
        <dbReference type="ARBA" id="ARBA00021549"/>
    </source>
</evidence>
<evidence type="ECO:0000256" key="11">
    <source>
        <dbReference type="SAM" id="Phobius"/>
    </source>
</evidence>
<evidence type="ECO:0000256" key="10">
    <source>
        <dbReference type="ARBA" id="ARBA00030775"/>
    </source>
</evidence>
<dbReference type="AlphaFoldDB" id="N9DXT1"/>
<evidence type="ECO:0000256" key="3">
    <source>
        <dbReference type="ARBA" id="ARBA00022475"/>
    </source>
</evidence>
<proteinExistence type="inferred from homology"/>
<dbReference type="Pfam" id="PF07963">
    <property type="entry name" value="N_methyl"/>
    <property type="match status" value="1"/>
</dbReference>
<dbReference type="EMBL" id="APQK01000017">
    <property type="protein sequence ID" value="ENW02742.1"/>
    <property type="molecule type" value="Genomic_DNA"/>
</dbReference>
<evidence type="ECO:0000256" key="1">
    <source>
        <dbReference type="ARBA" id="ARBA00004377"/>
    </source>
</evidence>
<keyword evidence="7 11" id="KW-1133">Transmembrane helix</keyword>
<keyword evidence="3" id="KW-1003">Cell membrane</keyword>
<reference evidence="13 14" key="1">
    <citation type="submission" date="2013-02" db="EMBL/GenBank/DDBJ databases">
        <title>The Genome Sequence of Acinetobacter beijerinckii ANC 3835.</title>
        <authorList>
            <consortium name="The Broad Institute Genome Sequencing Platform"/>
            <consortium name="The Broad Institute Genome Sequencing Center for Infectious Disease"/>
            <person name="Cerqueira G."/>
            <person name="Feldgarden M."/>
            <person name="Courvalin P."/>
            <person name="Perichon B."/>
            <person name="Grillot-Courvalin C."/>
            <person name="Clermont D."/>
            <person name="Rocha E."/>
            <person name="Yoon E.-J."/>
            <person name="Nemec A."/>
            <person name="Walker B."/>
            <person name="Young S.K."/>
            <person name="Zeng Q."/>
            <person name="Gargeya S."/>
            <person name="Fitzgerald M."/>
            <person name="Haas B."/>
            <person name="Abouelleil A."/>
            <person name="Alvarado L."/>
            <person name="Arachchi H.M."/>
            <person name="Berlin A.M."/>
            <person name="Chapman S.B."/>
            <person name="Dewar J."/>
            <person name="Goldberg J."/>
            <person name="Griggs A."/>
            <person name="Gujja S."/>
            <person name="Hansen M."/>
            <person name="Howarth C."/>
            <person name="Imamovic A."/>
            <person name="Larimer J."/>
            <person name="McCowan C."/>
            <person name="Murphy C."/>
            <person name="Neiman D."/>
            <person name="Pearson M."/>
            <person name="Priest M."/>
            <person name="Roberts A."/>
            <person name="Saif S."/>
            <person name="Shea T."/>
            <person name="Sisk P."/>
            <person name="Sykes S."/>
            <person name="Wortman J."/>
            <person name="Nusbaum C."/>
            <person name="Birren B."/>
        </authorList>
    </citation>
    <scope>NUCLEOTIDE SEQUENCE [LARGE SCALE GENOMIC DNA]</scope>
    <source>
        <strain evidence="13 14">ANC 3835</strain>
    </source>
</reference>
<sequence length="170" mass="19338">MFRAFGFTISELLIVITIFSVLIWIAIPSLQELLIKNEANQIKKVLTIHIQKAKSEAQIRHKNVTLCPSLDLINCHHDWNNGMIGFLDINNNRLRDPDEILLYAVPLNYKYGNLDWRGTLRVNSVTFQGDTGLPRGSNGSFFYCSSSPKYHKRIRLSSMGNITPEDIATC</sequence>
<evidence type="ECO:0000256" key="9">
    <source>
        <dbReference type="ARBA" id="ARBA00025772"/>
    </source>
</evidence>
<evidence type="ECO:0000256" key="5">
    <source>
        <dbReference type="ARBA" id="ARBA00022519"/>
    </source>
</evidence>
<comment type="subcellular location">
    <subcellularLocation>
        <location evidence="1">Cell inner membrane</location>
        <topology evidence="1">Single-pass membrane protein</topology>
    </subcellularLocation>
</comment>
<evidence type="ECO:0000256" key="6">
    <source>
        <dbReference type="ARBA" id="ARBA00022692"/>
    </source>
</evidence>